<gene>
    <name evidence="11" type="primary">mrdB</name>
    <name evidence="11" type="synonym">rodA</name>
    <name evidence="12" type="ORF">GGR44_000854</name>
</gene>
<keyword evidence="6 11" id="KW-0133">Cell shape</keyword>
<evidence type="ECO:0000256" key="1">
    <source>
        <dbReference type="ARBA" id="ARBA00004141"/>
    </source>
</evidence>
<reference evidence="12 13" key="1">
    <citation type="submission" date="2020-08" db="EMBL/GenBank/DDBJ databases">
        <title>Genomic Encyclopedia of Type Strains, Phase IV (KMG-IV): sequencing the most valuable type-strain genomes for metagenomic binning, comparative biology and taxonomic classification.</title>
        <authorList>
            <person name="Goeker M."/>
        </authorList>
    </citation>
    <scope>NUCLEOTIDE SEQUENCE [LARGE SCALE GENOMIC DNA]</scope>
    <source>
        <strain evidence="12 13">DSM 29348</strain>
    </source>
</reference>
<feature type="transmembrane region" description="Helical" evidence="11">
    <location>
        <begin position="158"/>
        <end position="175"/>
    </location>
</feature>
<keyword evidence="2 11" id="KW-1003">Cell membrane</keyword>
<keyword evidence="3 11" id="KW-0328">Glycosyltransferase</keyword>
<dbReference type="GO" id="GO:0051301">
    <property type="term" value="P:cell division"/>
    <property type="evidence" value="ECO:0007669"/>
    <property type="project" value="InterPro"/>
</dbReference>
<comment type="subcellular location">
    <subcellularLocation>
        <location evidence="11">Cell inner membrane</location>
        <topology evidence="11">Multi-pass membrane protein</topology>
    </subcellularLocation>
    <subcellularLocation>
        <location evidence="1">Membrane</location>
        <topology evidence="1">Multi-pass membrane protein</topology>
    </subcellularLocation>
</comment>
<feature type="transmembrane region" description="Helical" evidence="11">
    <location>
        <begin position="71"/>
        <end position="91"/>
    </location>
</feature>
<feature type="transmembrane region" description="Helical" evidence="11">
    <location>
        <begin position="12"/>
        <end position="34"/>
    </location>
</feature>
<dbReference type="Proteomes" id="UP000552757">
    <property type="component" value="Unassembled WGS sequence"/>
</dbReference>
<organism evidence="12 13">
    <name type="scientific">Sphingobium fontiphilum</name>
    <dbReference type="NCBI Taxonomy" id="944425"/>
    <lineage>
        <taxon>Bacteria</taxon>
        <taxon>Pseudomonadati</taxon>
        <taxon>Pseudomonadota</taxon>
        <taxon>Alphaproteobacteria</taxon>
        <taxon>Sphingomonadales</taxon>
        <taxon>Sphingomonadaceae</taxon>
        <taxon>Sphingobium</taxon>
    </lineage>
</organism>
<dbReference type="PROSITE" id="PS00428">
    <property type="entry name" value="FTSW_RODA_SPOVE"/>
    <property type="match status" value="1"/>
</dbReference>
<evidence type="ECO:0000256" key="6">
    <source>
        <dbReference type="ARBA" id="ARBA00022960"/>
    </source>
</evidence>
<dbReference type="GO" id="GO:0005886">
    <property type="term" value="C:plasma membrane"/>
    <property type="evidence" value="ECO:0007669"/>
    <property type="project" value="UniProtKB-SubCell"/>
</dbReference>
<evidence type="ECO:0000256" key="10">
    <source>
        <dbReference type="ARBA" id="ARBA00023316"/>
    </source>
</evidence>
<sequence>MSLVPQAIARQPWRVFLLLFAIAAFGTIVLYSAAGGSMRPWAFNQLSRFIIFCGMAIMLSRIRVETFARYAFPSYGGLVVALVLVELIGGVRGGSQRWINLGFMQLQPSEFMKPVIVLAVASFYARLPVGEIRKWNAIWPALVLIGVPWALVLVQPDLGTATMIALGGVTVMFLAGLPLRLFIGTGLTIAAAIPIAFSFLHDYQQKRVLIFLDPESDPLGAGYHISQSKIAIGSGGLFGKGFLNGTQSHLDYLPEGHTDFVFATMAEEWGLLGGCLLILAFMLLLRWSIRVSMRTPDKFGRLVAAGLTTTIFFYVAINMMMVMGLAPVVGIPLPFMSYGGSSMLTVMLCIGIILAIDRSANSRPSSGNWG</sequence>
<dbReference type="InterPro" id="IPR001182">
    <property type="entry name" value="FtsW/RodA"/>
</dbReference>
<keyword evidence="4 11" id="KW-0808">Transferase</keyword>
<keyword evidence="10 11" id="KW-0961">Cell wall biogenesis/degradation</keyword>
<keyword evidence="7 11" id="KW-0573">Peptidoglycan synthesis</keyword>
<comment type="caution">
    <text evidence="12">The sequence shown here is derived from an EMBL/GenBank/DDBJ whole genome shotgun (WGS) entry which is preliminary data.</text>
</comment>
<keyword evidence="13" id="KW-1185">Reference proteome</keyword>
<protein>
    <recommendedName>
        <fullName evidence="11">Peptidoglycan glycosyltransferase MrdB</fullName>
        <shortName evidence="11">PGT</shortName>
        <ecNumber evidence="11">2.4.99.28</ecNumber>
    </recommendedName>
    <alternativeName>
        <fullName evidence="11">Cell elongation protein RodA</fullName>
    </alternativeName>
    <alternativeName>
        <fullName evidence="11">Cell wall polymerase</fullName>
    </alternativeName>
    <alternativeName>
        <fullName evidence="11">Peptidoglycan polymerase</fullName>
        <shortName evidence="11">PG polymerase</shortName>
    </alternativeName>
</protein>
<evidence type="ECO:0000256" key="7">
    <source>
        <dbReference type="ARBA" id="ARBA00022984"/>
    </source>
</evidence>
<dbReference type="RefSeq" id="WP_183954162.1">
    <property type="nucleotide sequence ID" value="NZ_JACIEB010000001.1"/>
</dbReference>
<dbReference type="NCBIfam" id="TIGR02210">
    <property type="entry name" value="rodA_shape"/>
    <property type="match status" value="1"/>
</dbReference>
<evidence type="ECO:0000313" key="13">
    <source>
        <dbReference type="Proteomes" id="UP000552757"/>
    </source>
</evidence>
<evidence type="ECO:0000256" key="5">
    <source>
        <dbReference type="ARBA" id="ARBA00022692"/>
    </source>
</evidence>
<dbReference type="NCBIfam" id="NF037961">
    <property type="entry name" value="RodA_shape"/>
    <property type="match status" value="1"/>
</dbReference>
<dbReference type="UniPathway" id="UPA00219"/>
<feature type="transmembrane region" description="Helical" evidence="11">
    <location>
        <begin position="269"/>
        <end position="287"/>
    </location>
</feature>
<comment type="catalytic activity">
    <reaction evidence="11">
        <text>[GlcNAc-(1-&gt;4)-Mur2Ac(oyl-L-Ala-gamma-D-Glu-L-Lys-D-Ala-D-Ala)](n)-di-trans,octa-cis-undecaprenyl diphosphate + beta-D-GlcNAc-(1-&gt;4)-Mur2Ac(oyl-L-Ala-gamma-D-Glu-L-Lys-D-Ala-D-Ala)-di-trans,octa-cis-undecaprenyl diphosphate = [GlcNAc-(1-&gt;4)-Mur2Ac(oyl-L-Ala-gamma-D-Glu-L-Lys-D-Ala-D-Ala)](n+1)-di-trans,octa-cis-undecaprenyl diphosphate + di-trans,octa-cis-undecaprenyl diphosphate + H(+)</text>
        <dbReference type="Rhea" id="RHEA:23708"/>
        <dbReference type="Rhea" id="RHEA-COMP:9602"/>
        <dbReference type="Rhea" id="RHEA-COMP:9603"/>
        <dbReference type="ChEBI" id="CHEBI:15378"/>
        <dbReference type="ChEBI" id="CHEBI:58405"/>
        <dbReference type="ChEBI" id="CHEBI:60033"/>
        <dbReference type="ChEBI" id="CHEBI:78435"/>
        <dbReference type="EC" id="2.4.99.28"/>
    </reaction>
</comment>
<comment type="similarity">
    <text evidence="11">Belongs to the SEDS family. MrdB/RodA subfamily.</text>
</comment>
<dbReference type="GO" id="GO:0008955">
    <property type="term" value="F:peptidoglycan glycosyltransferase activity"/>
    <property type="evidence" value="ECO:0007669"/>
    <property type="project" value="UniProtKB-UniRule"/>
</dbReference>
<keyword evidence="5 11" id="KW-0812">Transmembrane</keyword>
<keyword evidence="11" id="KW-0997">Cell inner membrane</keyword>
<feature type="transmembrane region" description="Helical" evidence="11">
    <location>
        <begin position="46"/>
        <end position="64"/>
    </location>
</feature>
<keyword evidence="9 11" id="KW-0472">Membrane</keyword>
<dbReference type="EC" id="2.4.99.28" evidence="11"/>
<name>A0A7W6DK19_9SPHN</name>
<dbReference type="PANTHER" id="PTHR30474">
    <property type="entry name" value="CELL CYCLE PROTEIN"/>
    <property type="match status" value="1"/>
</dbReference>
<dbReference type="AlphaFoldDB" id="A0A7W6DK19"/>
<evidence type="ECO:0000256" key="2">
    <source>
        <dbReference type="ARBA" id="ARBA00022475"/>
    </source>
</evidence>
<dbReference type="EMBL" id="JACIEB010000001">
    <property type="protein sequence ID" value="MBB3981223.1"/>
    <property type="molecule type" value="Genomic_DNA"/>
</dbReference>
<dbReference type="GO" id="GO:0071555">
    <property type="term" value="P:cell wall organization"/>
    <property type="evidence" value="ECO:0007669"/>
    <property type="project" value="UniProtKB-KW"/>
</dbReference>
<feature type="transmembrane region" description="Helical" evidence="11">
    <location>
        <begin position="136"/>
        <end position="152"/>
    </location>
</feature>
<dbReference type="PANTHER" id="PTHR30474:SF1">
    <property type="entry name" value="PEPTIDOGLYCAN GLYCOSYLTRANSFERASE MRDB"/>
    <property type="match status" value="1"/>
</dbReference>
<dbReference type="HAMAP" id="MF_02079">
    <property type="entry name" value="PGT_RodA"/>
    <property type="match status" value="1"/>
</dbReference>
<feature type="transmembrane region" description="Helical" evidence="11">
    <location>
        <begin position="335"/>
        <end position="356"/>
    </location>
</feature>
<accession>A0A7W6DK19</accession>
<evidence type="ECO:0000313" key="12">
    <source>
        <dbReference type="EMBL" id="MBB3981223.1"/>
    </source>
</evidence>
<dbReference type="Pfam" id="PF01098">
    <property type="entry name" value="FTSW_RODA_SPOVE"/>
    <property type="match status" value="1"/>
</dbReference>
<evidence type="ECO:0000256" key="9">
    <source>
        <dbReference type="ARBA" id="ARBA00023136"/>
    </source>
</evidence>
<keyword evidence="8 11" id="KW-1133">Transmembrane helix</keyword>
<dbReference type="GO" id="GO:0009252">
    <property type="term" value="P:peptidoglycan biosynthetic process"/>
    <property type="evidence" value="ECO:0007669"/>
    <property type="project" value="UniProtKB-UniRule"/>
</dbReference>
<evidence type="ECO:0000256" key="4">
    <source>
        <dbReference type="ARBA" id="ARBA00022679"/>
    </source>
</evidence>
<dbReference type="GO" id="GO:0008360">
    <property type="term" value="P:regulation of cell shape"/>
    <property type="evidence" value="ECO:0007669"/>
    <property type="project" value="UniProtKB-KW"/>
</dbReference>
<evidence type="ECO:0000256" key="8">
    <source>
        <dbReference type="ARBA" id="ARBA00022989"/>
    </source>
</evidence>
<evidence type="ECO:0000256" key="11">
    <source>
        <dbReference type="HAMAP-Rule" id="MF_02079"/>
    </source>
</evidence>
<feature type="transmembrane region" description="Helical" evidence="11">
    <location>
        <begin position="182"/>
        <end position="200"/>
    </location>
</feature>
<dbReference type="GO" id="GO:0015648">
    <property type="term" value="F:lipid-linked peptidoglycan transporter activity"/>
    <property type="evidence" value="ECO:0007669"/>
    <property type="project" value="TreeGrafter"/>
</dbReference>
<evidence type="ECO:0000256" key="3">
    <source>
        <dbReference type="ARBA" id="ARBA00022676"/>
    </source>
</evidence>
<dbReference type="InterPro" id="IPR011923">
    <property type="entry name" value="RodA/MrdB"/>
</dbReference>
<dbReference type="InterPro" id="IPR018365">
    <property type="entry name" value="Cell_cycle_FtsW-rel_CS"/>
</dbReference>
<feature type="transmembrane region" description="Helical" evidence="11">
    <location>
        <begin position="111"/>
        <end position="129"/>
    </location>
</feature>
<feature type="transmembrane region" description="Helical" evidence="11">
    <location>
        <begin position="299"/>
        <end position="323"/>
    </location>
</feature>
<dbReference type="GO" id="GO:0032153">
    <property type="term" value="C:cell division site"/>
    <property type="evidence" value="ECO:0007669"/>
    <property type="project" value="TreeGrafter"/>
</dbReference>
<comment type="pathway">
    <text evidence="11">Cell wall biogenesis; peptidoglycan biosynthesis.</text>
</comment>
<proteinExistence type="inferred from homology"/>
<comment type="function">
    <text evidence="11">Peptidoglycan polymerase that is essential for cell wall elongation.</text>
</comment>